<gene>
    <name evidence="1" type="ORF">ACEZDJ_31280</name>
</gene>
<dbReference type="RefSeq" id="WP_051726406.1">
    <property type="nucleotide sequence ID" value="NZ_JBHEZZ010000023.1"/>
</dbReference>
<evidence type="ECO:0000313" key="2">
    <source>
        <dbReference type="Proteomes" id="UP001592528"/>
    </source>
</evidence>
<name>A0ABV6UWD1_9ACTN</name>
<reference evidence="1 2" key="1">
    <citation type="submission" date="2024-09" db="EMBL/GenBank/DDBJ databases">
        <authorList>
            <person name="Lee S.D."/>
        </authorList>
    </citation>
    <scope>NUCLEOTIDE SEQUENCE [LARGE SCALE GENOMIC DNA]</scope>
    <source>
        <strain evidence="1 2">N1-5</strain>
    </source>
</reference>
<keyword evidence="2" id="KW-1185">Reference proteome</keyword>
<accession>A0ABV6UWD1</accession>
<sequence length="178" mass="19227">MTATSDRRALPTRRRRHARLIAALTELIGACAEAAAAVYRPIAAAPPVREVVEVALLPCVQVSLTAALLLDRARVEDCARWPDVVVWERGEARRTYTERCAVATARDLVEQADPPGAGGVPLPTVEQVAAMGLVAAGDEVTAQWRRDPAEAAALVLQLAAGASSRWRRSWTRRSTPRC</sequence>
<protein>
    <submittedName>
        <fullName evidence="1">Uncharacterized protein</fullName>
    </submittedName>
</protein>
<organism evidence="1 2">
    <name type="scientific">Streptacidiphilus cavernicola</name>
    <dbReference type="NCBI Taxonomy" id="3342716"/>
    <lineage>
        <taxon>Bacteria</taxon>
        <taxon>Bacillati</taxon>
        <taxon>Actinomycetota</taxon>
        <taxon>Actinomycetes</taxon>
        <taxon>Kitasatosporales</taxon>
        <taxon>Streptomycetaceae</taxon>
        <taxon>Streptacidiphilus</taxon>
    </lineage>
</organism>
<dbReference type="EMBL" id="JBHEZZ010000023">
    <property type="protein sequence ID" value="MFC1405782.1"/>
    <property type="molecule type" value="Genomic_DNA"/>
</dbReference>
<evidence type="ECO:0000313" key="1">
    <source>
        <dbReference type="EMBL" id="MFC1405782.1"/>
    </source>
</evidence>
<comment type="caution">
    <text evidence="1">The sequence shown here is derived from an EMBL/GenBank/DDBJ whole genome shotgun (WGS) entry which is preliminary data.</text>
</comment>
<dbReference type="Proteomes" id="UP001592528">
    <property type="component" value="Unassembled WGS sequence"/>
</dbReference>
<proteinExistence type="predicted"/>